<dbReference type="AlphaFoldDB" id="A0AAP0X611"/>
<gene>
    <name evidence="1" type="ORF">L1049_014801</name>
</gene>
<evidence type="ECO:0000313" key="1">
    <source>
        <dbReference type="EMBL" id="KAK9286405.1"/>
    </source>
</evidence>
<dbReference type="PANTHER" id="PTHR10775">
    <property type="entry name" value="OS08G0208400 PROTEIN"/>
    <property type="match status" value="1"/>
</dbReference>
<evidence type="ECO:0000313" key="2">
    <source>
        <dbReference type="Proteomes" id="UP001415857"/>
    </source>
</evidence>
<organism evidence="1 2">
    <name type="scientific">Liquidambar formosana</name>
    <name type="common">Formosan gum</name>
    <dbReference type="NCBI Taxonomy" id="63359"/>
    <lineage>
        <taxon>Eukaryota</taxon>
        <taxon>Viridiplantae</taxon>
        <taxon>Streptophyta</taxon>
        <taxon>Embryophyta</taxon>
        <taxon>Tracheophyta</taxon>
        <taxon>Spermatophyta</taxon>
        <taxon>Magnoliopsida</taxon>
        <taxon>eudicotyledons</taxon>
        <taxon>Gunneridae</taxon>
        <taxon>Pentapetalae</taxon>
        <taxon>Saxifragales</taxon>
        <taxon>Altingiaceae</taxon>
        <taxon>Liquidambar</taxon>
    </lineage>
</organism>
<reference evidence="1 2" key="1">
    <citation type="journal article" date="2024" name="Plant J.">
        <title>Genome sequences and population genomics reveal climatic adaptation and genomic divergence between two closely related sweetgum species.</title>
        <authorList>
            <person name="Xu W.Q."/>
            <person name="Ren C.Q."/>
            <person name="Zhang X.Y."/>
            <person name="Comes H.P."/>
            <person name="Liu X.H."/>
            <person name="Li Y.G."/>
            <person name="Kettle C.J."/>
            <person name="Jalonen R."/>
            <person name="Gaisberger H."/>
            <person name="Ma Y.Z."/>
            <person name="Qiu Y.X."/>
        </authorList>
    </citation>
    <scope>NUCLEOTIDE SEQUENCE [LARGE SCALE GENOMIC DNA]</scope>
    <source>
        <strain evidence="1">Hangzhou</strain>
    </source>
</reference>
<dbReference type="PANTHER" id="PTHR10775:SF158">
    <property type="entry name" value="TNP2-LIKE TRANSPOSON PROTEIN"/>
    <property type="match status" value="1"/>
</dbReference>
<protein>
    <submittedName>
        <fullName evidence="1">Uncharacterized protein</fullName>
    </submittedName>
</protein>
<keyword evidence="2" id="KW-1185">Reference proteome</keyword>
<sequence length="73" mass="8856">MKPTNEQQPWKKKSIFFNLPYWNALLLRHNLNVMHIEKNVYKSIISTLLHLKKKLKDGLNSRRDLEEMSIRHE</sequence>
<proteinExistence type="predicted"/>
<accession>A0AAP0X611</accession>
<dbReference type="EMBL" id="JBBPBK010000004">
    <property type="protein sequence ID" value="KAK9286405.1"/>
    <property type="molecule type" value="Genomic_DNA"/>
</dbReference>
<name>A0AAP0X611_LIQFO</name>
<dbReference type="Proteomes" id="UP001415857">
    <property type="component" value="Unassembled WGS sequence"/>
</dbReference>
<comment type="caution">
    <text evidence="1">The sequence shown here is derived from an EMBL/GenBank/DDBJ whole genome shotgun (WGS) entry which is preliminary data.</text>
</comment>